<evidence type="ECO:0000313" key="10">
    <source>
        <dbReference type="Proteomes" id="UP000694846"/>
    </source>
</evidence>
<evidence type="ECO:0000256" key="5">
    <source>
        <dbReference type="ARBA" id="ARBA00023274"/>
    </source>
</evidence>
<keyword evidence="3 9" id="KW-0689">Ribosomal protein</keyword>
<dbReference type="GO" id="GO:0005840">
    <property type="term" value="C:ribosome"/>
    <property type="evidence" value="ECO:0007669"/>
    <property type="project" value="UniProtKB-KW"/>
</dbReference>
<evidence type="ECO:0000313" key="9">
    <source>
        <dbReference type="EMBL" id="MBY80843.1"/>
    </source>
</evidence>
<evidence type="ECO:0000313" key="11">
    <source>
        <dbReference type="RefSeq" id="XP_025410501.1"/>
    </source>
</evidence>
<dbReference type="PANTHER" id="PTHR15889:SF2">
    <property type="entry name" value="LARGE RIBOSOMAL SUBUNIT PROTEIN ML37"/>
    <property type="match status" value="1"/>
</dbReference>
<organism evidence="9">
    <name type="scientific">Sipha flava</name>
    <name type="common">yellow sugarcane aphid</name>
    <dbReference type="NCBI Taxonomy" id="143950"/>
    <lineage>
        <taxon>Eukaryota</taxon>
        <taxon>Metazoa</taxon>
        <taxon>Ecdysozoa</taxon>
        <taxon>Arthropoda</taxon>
        <taxon>Hexapoda</taxon>
        <taxon>Insecta</taxon>
        <taxon>Pterygota</taxon>
        <taxon>Neoptera</taxon>
        <taxon>Paraneoptera</taxon>
        <taxon>Hemiptera</taxon>
        <taxon>Sternorrhyncha</taxon>
        <taxon>Aphidomorpha</taxon>
        <taxon>Aphidoidea</taxon>
        <taxon>Aphididae</taxon>
        <taxon>Sipha</taxon>
    </lineage>
</organism>
<dbReference type="GO" id="GO:0005739">
    <property type="term" value="C:mitochondrion"/>
    <property type="evidence" value="ECO:0007669"/>
    <property type="project" value="UniProtKB-SubCell"/>
</dbReference>
<dbReference type="PANTHER" id="PTHR15889">
    <property type="entry name" value="MITOCHONDRIAL RIBOSOMAL PROTEIN L37"/>
    <property type="match status" value="1"/>
</dbReference>
<reference evidence="9" key="1">
    <citation type="submission" date="2018-04" db="EMBL/GenBank/DDBJ databases">
        <title>Transcriptome assembly of Sipha flava.</title>
        <authorList>
            <person name="Scully E.D."/>
            <person name="Geib S.M."/>
            <person name="Palmer N.A."/>
            <person name="Koch K."/>
            <person name="Bradshaw J."/>
            <person name="Heng-Moss T."/>
            <person name="Sarath G."/>
        </authorList>
    </citation>
    <scope>NUCLEOTIDE SEQUENCE</scope>
</reference>
<reference evidence="11" key="2">
    <citation type="submission" date="2025-04" db="UniProtKB">
        <authorList>
            <consortium name="RefSeq"/>
        </authorList>
    </citation>
    <scope>IDENTIFICATION</scope>
    <source>
        <tissue evidence="11">Whole body</tissue>
    </source>
</reference>
<name>A0A2S2QT70_9HEMI</name>
<dbReference type="RefSeq" id="XP_025410501.1">
    <property type="nucleotide sequence ID" value="XM_025554716.1"/>
</dbReference>
<keyword evidence="4" id="KW-0496">Mitochondrion</keyword>
<evidence type="ECO:0000256" key="6">
    <source>
        <dbReference type="ARBA" id="ARBA00037985"/>
    </source>
</evidence>
<evidence type="ECO:0000256" key="2">
    <source>
        <dbReference type="ARBA" id="ARBA00022946"/>
    </source>
</evidence>
<evidence type="ECO:0000256" key="1">
    <source>
        <dbReference type="ARBA" id="ARBA00004173"/>
    </source>
</evidence>
<evidence type="ECO:0000256" key="3">
    <source>
        <dbReference type="ARBA" id="ARBA00022980"/>
    </source>
</evidence>
<dbReference type="InterPro" id="IPR010793">
    <property type="entry name" value="Ribosomal_mL37/mL65"/>
</dbReference>
<accession>A0A2S2QT70</accession>
<proteinExistence type="inferred from homology"/>
<dbReference type="GO" id="GO:0003735">
    <property type="term" value="F:structural constituent of ribosome"/>
    <property type="evidence" value="ECO:0007669"/>
    <property type="project" value="InterPro"/>
</dbReference>
<dbReference type="EMBL" id="GGMS01011640">
    <property type="protein sequence ID" value="MBY80843.1"/>
    <property type="molecule type" value="Transcribed_RNA"/>
</dbReference>
<comment type="similarity">
    <text evidence="6">Belongs to the mitochondrion-specific ribosomal protein mL37 family.</text>
</comment>
<dbReference type="GO" id="GO:0006412">
    <property type="term" value="P:translation"/>
    <property type="evidence" value="ECO:0007669"/>
    <property type="project" value="InterPro"/>
</dbReference>
<keyword evidence="10" id="KW-1185">Reference proteome</keyword>
<gene>
    <name evidence="9" type="primary">Mrpl37</name>
    <name evidence="11" type="synonym">LOC112683613</name>
    <name evidence="9" type="ORF">g.122938</name>
</gene>
<keyword evidence="5" id="KW-0687">Ribonucleoprotein</keyword>
<dbReference type="InterPro" id="IPR052482">
    <property type="entry name" value="mtLSU_mL37"/>
</dbReference>
<dbReference type="Proteomes" id="UP000694846">
    <property type="component" value="Unplaced"/>
</dbReference>
<dbReference type="OrthoDB" id="5835618at2759"/>
<keyword evidence="2" id="KW-0809">Transit peptide</keyword>
<protein>
    <recommendedName>
        <fullName evidence="7">Large ribosomal subunit protein mL37</fullName>
    </recommendedName>
    <alternativeName>
        <fullName evidence="8">39S ribosomal protein L37, mitochondrial</fullName>
    </alternativeName>
</protein>
<dbReference type="GO" id="GO:1990904">
    <property type="term" value="C:ribonucleoprotein complex"/>
    <property type="evidence" value="ECO:0007669"/>
    <property type="project" value="UniProtKB-KW"/>
</dbReference>
<comment type="subcellular location">
    <subcellularLocation>
        <location evidence="1">Mitochondrion</location>
    </subcellularLocation>
</comment>
<evidence type="ECO:0000256" key="8">
    <source>
        <dbReference type="ARBA" id="ARBA00041617"/>
    </source>
</evidence>
<dbReference type="Pfam" id="PF07147">
    <property type="entry name" value="PDCD9"/>
    <property type="match status" value="1"/>
</dbReference>
<evidence type="ECO:0000256" key="7">
    <source>
        <dbReference type="ARBA" id="ARBA00039442"/>
    </source>
</evidence>
<evidence type="ECO:0000256" key="4">
    <source>
        <dbReference type="ARBA" id="ARBA00023128"/>
    </source>
</evidence>
<sequence length="419" mass="48654">MKITQVLYKQNIGRLIKWQWRAQRKKTLIETNAEKVLAARNIPIIDSKQFLKEPIFEAQKQDIQQLLDNVIGPVKLQPKLNNAHPLWNYDPCYVYGDHNVLVRGLDQAKVFTNSIEPESGLPKYFKDLYEAYRLPNQDEHVQRIITASLLYDAVQEKLPIKKDPKRPAWKFPRDYGIPDSRRNNLIVSRLLQLCESSVGSMSSNKLIAKDVYFKVPLQRNGNISLNVRADLLLLSDSYLAPYVDEIQGELPDIYPLDYKVSLEEINIYHKDEFISPLSGKFNNIHTAFIYYNETEVKNLYETPVLQSQIFGRSLMKSYAFAVANAKSKYGENVKELSEPITLQCVHTNSQWFHFSVFQLNSLAGPEENGKKNIYWQAPLFNLFEECVYEDGVPILKDYNQEVFKNLLSFYMNGTEYELK</sequence>
<dbReference type="AlphaFoldDB" id="A0A2S2QT70"/>